<evidence type="ECO:0000313" key="1">
    <source>
        <dbReference type="EMBL" id="GFO12925.1"/>
    </source>
</evidence>
<protein>
    <submittedName>
        <fullName evidence="1">Reverse transcriptase</fullName>
    </submittedName>
</protein>
<evidence type="ECO:0000313" key="2">
    <source>
        <dbReference type="Proteomes" id="UP000735302"/>
    </source>
</evidence>
<proteinExistence type="predicted"/>
<comment type="caution">
    <text evidence="1">The sequence shown here is derived from an EMBL/GenBank/DDBJ whole genome shotgun (WGS) entry which is preliminary data.</text>
</comment>
<organism evidence="1 2">
    <name type="scientific">Plakobranchus ocellatus</name>
    <dbReference type="NCBI Taxonomy" id="259542"/>
    <lineage>
        <taxon>Eukaryota</taxon>
        <taxon>Metazoa</taxon>
        <taxon>Spiralia</taxon>
        <taxon>Lophotrochozoa</taxon>
        <taxon>Mollusca</taxon>
        <taxon>Gastropoda</taxon>
        <taxon>Heterobranchia</taxon>
        <taxon>Euthyneura</taxon>
        <taxon>Panpulmonata</taxon>
        <taxon>Sacoglossa</taxon>
        <taxon>Placobranchoidea</taxon>
        <taxon>Plakobranchidae</taxon>
        <taxon>Plakobranchus</taxon>
    </lineage>
</organism>
<keyword evidence="1" id="KW-0808">Transferase</keyword>
<gene>
    <name evidence="1" type="ORF">PoB_003943000</name>
</gene>
<keyword evidence="1" id="KW-0548">Nucleotidyltransferase</keyword>
<dbReference type="GO" id="GO:0003964">
    <property type="term" value="F:RNA-directed DNA polymerase activity"/>
    <property type="evidence" value="ECO:0007669"/>
    <property type="project" value="UniProtKB-KW"/>
</dbReference>
<name>A0AAV4AX34_9GAST</name>
<dbReference type="Proteomes" id="UP000735302">
    <property type="component" value="Unassembled WGS sequence"/>
</dbReference>
<sequence>MDYPCICGRRFFIEKGMKIHKTKMKCLNNSKYRQQRSTQVDKTLENKAKAQNQHAEEIHASDPDDKFSLVLRGYGKSYPEQKSGAQVQRPWRWILHAAPEGFHRHHHGSVLQVNETRRMTVRLDALINCQEPGKIVWLIPERHQALEEKDCDQREQIGGQNKKSLYMPVLYNKGSQRQRGNKMIVLLLLIVCASSIQTTSTTVTAACQQVRNCYHGIIGTTFSFLFYPGGDLDGYITNTICNYSRLSCALEVNTTGCSNVIFEKEAKIAYNVAKYLCENSAGAKAIKRVVSSSPCKGNLTKFNAYIAHRTRCEHIGYRMSSGQSDKACRLAEKTKTCDMRYASHICGKVSLYLSEMSWVIRVNWMYPNILGYSPRPSRSTLAKSPNNLGLASEPAQSWFRIRRFPSGPKNINTMVEQQRGMDSR</sequence>
<accession>A0AAV4AX34</accession>
<reference evidence="1 2" key="1">
    <citation type="journal article" date="2021" name="Elife">
        <title>Chloroplast acquisition without the gene transfer in kleptoplastic sea slugs, Plakobranchus ocellatus.</title>
        <authorList>
            <person name="Maeda T."/>
            <person name="Takahashi S."/>
            <person name="Yoshida T."/>
            <person name="Shimamura S."/>
            <person name="Takaki Y."/>
            <person name="Nagai Y."/>
            <person name="Toyoda A."/>
            <person name="Suzuki Y."/>
            <person name="Arimoto A."/>
            <person name="Ishii H."/>
            <person name="Satoh N."/>
            <person name="Nishiyama T."/>
            <person name="Hasebe M."/>
            <person name="Maruyama T."/>
            <person name="Minagawa J."/>
            <person name="Obokata J."/>
            <person name="Shigenobu S."/>
        </authorList>
    </citation>
    <scope>NUCLEOTIDE SEQUENCE [LARGE SCALE GENOMIC DNA]</scope>
</reference>
<dbReference type="EMBL" id="BLXT01004479">
    <property type="protein sequence ID" value="GFO12925.1"/>
    <property type="molecule type" value="Genomic_DNA"/>
</dbReference>
<keyword evidence="1" id="KW-0695">RNA-directed DNA polymerase</keyword>
<keyword evidence="2" id="KW-1185">Reference proteome</keyword>
<dbReference type="AlphaFoldDB" id="A0AAV4AX34"/>